<name>A0ABQ0JRX1_9VIBR</name>
<evidence type="ECO:0000313" key="4">
    <source>
        <dbReference type="Proteomes" id="UP000029223"/>
    </source>
</evidence>
<comment type="caution">
    <text evidence="3">The sequence shown here is derived from an EMBL/GenBank/DDBJ whole genome shotgun (WGS) entry which is preliminary data.</text>
</comment>
<feature type="domain" description="Pilus formation protein N-terminal" evidence="2">
    <location>
        <begin position="31"/>
        <end position="76"/>
    </location>
</feature>
<proteinExistence type="predicted"/>
<protein>
    <submittedName>
        <fullName evidence="3">Type II/IV secretion system secretin RcpA/CpaC</fullName>
    </submittedName>
</protein>
<keyword evidence="4" id="KW-1185">Reference proteome</keyword>
<dbReference type="Pfam" id="PF13629">
    <property type="entry name" value="T2SS-T3SS_pil_N"/>
    <property type="match status" value="1"/>
</dbReference>
<evidence type="ECO:0000256" key="1">
    <source>
        <dbReference type="SAM" id="SignalP"/>
    </source>
</evidence>
<accession>A0ABQ0JRX1</accession>
<dbReference type="Proteomes" id="UP000029223">
    <property type="component" value="Unassembled WGS sequence"/>
</dbReference>
<keyword evidence="1" id="KW-0732">Signal</keyword>
<gene>
    <name evidence="3" type="ORF">JCM19239_190</name>
</gene>
<evidence type="ECO:0000313" key="3">
    <source>
        <dbReference type="EMBL" id="GAL31485.1"/>
    </source>
</evidence>
<reference evidence="4" key="1">
    <citation type="submission" date="2014-09" db="EMBL/GenBank/DDBJ databases">
        <title>Vibrio variabilis JCM 19239. (C206) whole genome shotgun sequence.</title>
        <authorList>
            <person name="Sawabe T."/>
            <person name="Meirelles P."/>
            <person name="Nakanishi M."/>
            <person name="Sayaka M."/>
            <person name="Hattori M."/>
            <person name="Ohkuma M."/>
        </authorList>
    </citation>
    <scope>NUCLEOTIDE SEQUENCE [LARGE SCALE GENOMIC DNA]</scope>
    <source>
        <strain evidence="4">JCM 19239</strain>
    </source>
</reference>
<feature type="chain" id="PRO_5045590097" evidence="1">
    <location>
        <begin position="28"/>
        <end position="78"/>
    </location>
</feature>
<evidence type="ECO:0000259" key="2">
    <source>
        <dbReference type="Pfam" id="PF13629"/>
    </source>
</evidence>
<feature type="signal peptide" evidence="1">
    <location>
        <begin position="1"/>
        <end position="27"/>
    </location>
</feature>
<dbReference type="EMBL" id="BBMS01000179">
    <property type="protein sequence ID" value="GAL31485.1"/>
    <property type="molecule type" value="Genomic_DNA"/>
</dbReference>
<sequence length="78" mass="8846">MDYLNKSKWSFVIAAFSLLMSFQVVYAGQQYITVNDAKHIELGEKITKVFISDPDIVDYNVINENTIVVFAKAVGRLD</sequence>
<organism evidence="3 4">
    <name type="scientific">Vibrio variabilis</name>
    <dbReference type="NCBI Taxonomy" id="990271"/>
    <lineage>
        <taxon>Bacteria</taxon>
        <taxon>Pseudomonadati</taxon>
        <taxon>Pseudomonadota</taxon>
        <taxon>Gammaproteobacteria</taxon>
        <taxon>Vibrionales</taxon>
        <taxon>Vibrionaceae</taxon>
        <taxon>Vibrio</taxon>
    </lineage>
</organism>
<dbReference type="InterPro" id="IPR032789">
    <property type="entry name" value="T2SS-T3SS_pil_N"/>
</dbReference>